<keyword evidence="4" id="KW-0732">Signal</keyword>
<keyword evidence="2" id="KW-0472">Membrane</keyword>
<evidence type="ECO:0000256" key="1">
    <source>
        <dbReference type="ARBA" id="ARBA00004442"/>
    </source>
</evidence>
<feature type="signal peptide" evidence="4">
    <location>
        <begin position="1"/>
        <end position="23"/>
    </location>
</feature>
<evidence type="ECO:0000256" key="3">
    <source>
        <dbReference type="ARBA" id="ARBA00023237"/>
    </source>
</evidence>
<dbReference type="Gene3D" id="2.40.170.20">
    <property type="entry name" value="TonB-dependent receptor, beta-barrel domain"/>
    <property type="match status" value="1"/>
</dbReference>
<sequence>MKRLVITLLFSGTFLGGLTSTLAQTPQRGAVQDQEFVIRKDRVLTVPTQPRSFERLPVLPQPKGMEDFTYAITPYFLSIPALTLQPTPVQKDYRQPKQDLYPGLVRAGYGNFASPLLEARYMSTTADPLNYALRFKHQSFGKGPAGPYADASPEAHTTFGGDVSYFLERAEVFGGLSWGQDKYSFYGEDPNFRVPDNADFIGPVIENNVQNNVQFSAGIRDIEKVGPFGYEAKLGFRSFKDSYLARENEVGVQALGKFRPSDDWSGKVGLSYFSTGTEDLLYDLTRTYLAIRPEVSYNYEAFRFTAGLNIVSENDSLPEKKSDFRIFPVLKVSYQFAEEFGFYGEFSGDVQRNTYFSFVRENPFLGPSFQLLNTVNNYKIAGGIEGQFQEAFHYRAGIDVSRFNNLHFFVNSIADSARFELVYDDKTTVVNLNAELGMKFSDVYTLGSRLDLYQYDLSTQAEAWHRPVWALSINNQVKPVEKLLLQANLNFMGGIKARGDVSAAAIFPPDIEVVNLKTIADLQLKADFKITDRISIFAEGNNLTNGKNMRWLNYPVRGVQLIGGASFKF</sequence>
<feature type="chain" id="PRO_5016235176" description="TonB dependent receptor" evidence="4">
    <location>
        <begin position="24"/>
        <end position="569"/>
    </location>
</feature>
<dbReference type="Proteomes" id="UP000248917">
    <property type="component" value="Unassembled WGS sequence"/>
</dbReference>
<comment type="subcellular location">
    <subcellularLocation>
        <location evidence="1">Cell outer membrane</location>
    </subcellularLocation>
</comment>
<name>A0A326RSQ1_9BACT</name>
<dbReference type="SUPFAM" id="SSF56935">
    <property type="entry name" value="Porins"/>
    <property type="match status" value="1"/>
</dbReference>
<dbReference type="OrthoDB" id="1264254at2"/>
<dbReference type="InterPro" id="IPR036942">
    <property type="entry name" value="Beta-barrel_TonB_sf"/>
</dbReference>
<dbReference type="EMBL" id="QKTX01000007">
    <property type="protein sequence ID" value="PZV83087.1"/>
    <property type="molecule type" value="Genomic_DNA"/>
</dbReference>
<evidence type="ECO:0000313" key="6">
    <source>
        <dbReference type="Proteomes" id="UP000248917"/>
    </source>
</evidence>
<keyword evidence="6" id="KW-1185">Reference proteome</keyword>
<evidence type="ECO:0000313" key="5">
    <source>
        <dbReference type="EMBL" id="PZV83087.1"/>
    </source>
</evidence>
<evidence type="ECO:0000256" key="4">
    <source>
        <dbReference type="SAM" id="SignalP"/>
    </source>
</evidence>
<proteinExistence type="predicted"/>
<gene>
    <name evidence="5" type="ORF">CLV31_10739</name>
</gene>
<keyword evidence="3" id="KW-0998">Cell outer membrane</keyword>
<protein>
    <recommendedName>
        <fullName evidence="7">TonB dependent receptor</fullName>
    </recommendedName>
</protein>
<comment type="caution">
    <text evidence="5">The sequence shown here is derived from an EMBL/GenBank/DDBJ whole genome shotgun (WGS) entry which is preliminary data.</text>
</comment>
<dbReference type="RefSeq" id="WP_111392902.1">
    <property type="nucleotide sequence ID" value="NZ_QKTX01000007.1"/>
</dbReference>
<evidence type="ECO:0000256" key="2">
    <source>
        <dbReference type="ARBA" id="ARBA00023136"/>
    </source>
</evidence>
<organism evidence="5 6">
    <name type="scientific">Algoriphagus aquaeductus</name>
    <dbReference type="NCBI Taxonomy" id="475299"/>
    <lineage>
        <taxon>Bacteria</taxon>
        <taxon>Pseudomonadati</taxon>
        <taxon>Bacteroidota</taxon>
        <taxon>Cytophagia</taxon>
        <taxon>Cytophagales</taxon>
        <taxon>Cyclobacteriaceae</taxon>
        <taxon>Algoriphagus</taxon>
    </lineage>
</organism>
<evidence type="ECO:0008006" key="7">
    <source>
        <dbReference type="Google" id="ProtNLM"/>
    </source>
</evidence>
<dbReference type="GO" id="GO:0009279">
    <property type="term" value="C:cell outer membrane"/>
    <property type="evidence" value="ECO:0007669"/>
    <property type="project" value="UniProtKB-SubCell"/>
</dbReference>
<accession>A0A326RSQ1</accession>
<reference evidence="5 6" key="1">
    <citation type="submission" date="2018-06" db="EMBL/GenBank/DDBJ databases">
        <title>Genomic Encyclopedia of Archaeal and Bacterial Type Strains, Phase II (KMG-II): from individual species to whole genera.</title>
        <authorList>
            <person name="Goeker M."/>
        </authorList>
    </citation>
    <scope>NUCLEOTIDE SEQUENCE [LARGE SCALE GENOMIC DNA]</scope>
    <source>
        <strain evidence="5 6">T4</strain>
    </source>
</reference>
<dbReference type="AlphaFoldDB" id="A0A326RSQ1"/>